<reference evidence="1 2" key="1">
    <citation type="journal article" date="2019" name="Environ. Microbiol.">
        <title>Genomics insights into ecotype formation of ammonia-oxidizing archaea in the deep ocean.</title>
        <authorList>
            <person name="Wang Y."/>
            <person name="Huang J.M."/>
            <person name="Cui G.J."/>
            <person name="Nunoura T."/>
            <person name="Takaki Y."/>
            <person name="Li W.L."/>
            <person name="Li J."/>
            <person name="Gao Z.M."/>
            <person name="Takai K."/>
            <person name="Zhang A.Q."/>
            <person name="Stepanauskas R."/>
        </authorList>
    </citation>
    <scope>NUCLEOTIDE SEQUENCE [LARGE SCALE GENOMIC DNA]</scope>
    <source>
        <strain evidence="1 2">N8</strain>
    </source>
</reference>
<dbReference type="AlphaFoldDB" id="A0A7K4NKF7"/>
<evidence type="ECO:0000313" key="1">
    <source>
        <dbReference type="EMBL" id="NWK01781.1"/>
    </source>
</evidence>
<protein>
    <submittedName>
        <fullName evidence="1">WbqC family protein</fullName>
    </submittedName>
</protein>
<dbReference type="Proteomes" id="UP000529843">
    <property type="component" value="Unassembled WGS sequence"/>
</dbReference>
<dbReference type="EMBL" id="JACAST010000002">
    <property type="protein sequence ID" value="NWK01781.1"/>
    <property type="molecule type" value="Genomic_DNA"/>
</dbReference>
<organism evidence="1 2">
    <name type="scientific">Marine Group I thaumarchaeote</name>
    <dbReference type="NCBI Taxonomy" id="2511932"/>
    <lineage>
        <taxon>Archaea</taxon>
        <taxon>Nitrososphaerota</taxon>
        <taxon>Marine Group I</taxon>
    </lineage>
</organism>
<dbReference type="InterPro" id="IPR014985">
    <property type="entry name" value="WbqC"/>
</dbReference>
<name>A0A7K4NKF7_9ARCH</name>
<accession>A0A7K4NKF7</accession>
<proteinExistence type="predicted"/>
<dbReference type="Pfam" id="PF08889">
    <property type="entry name" value="WbqC"/>
    <property type="match status" value="1"/>
</dbReference>
<gene>
    <name evidence="1" type="ORF">HX804_00495</name>
</gene>
<evidence type="ECO:0000313" key="2">
    <source>
        <dbReference type="Proteomes" id="UP000529843"/>
    </source>
</evidence>
<sequence length="227" mass="26613">MKIAIHQANYFPYPGFFHKINQADVFVIQDDVKFVNRTTNRNKIISSSEYTWINVPIKKGHKSLPIMDVKINNEIPWGKINLKKICAGYNKAKFFHLYKDYFENLYKKEWNNIFDLNFETIKQVLRWLDIKVEIVIESELRVSGQPTERLVKVCKKLGADTYISGIGGKRYLDEKLFEKNKIILKHQNYNPIRYLQHMSKSFIPNLSIIDLLANVGSKSGKLLKENN</sequence>
<comment type="caution">
    <text evidence="1">The sequence shown here is derived from an EMBL/GenBank/DDBJ whole genome shotgun (WGS) entry which is preliminary data.</text>
</comment>